<evidence type="ECO:0000313" key="4">
    <source>
        <dbReference type="Proteomes" id="UP000603715"/>
    </source>
</evidence>
<comment type="caution">
    <text evidence="3">The sequence shown here is derived from an EMBL/GenBank/DDBJ whole genome shotgun (WGS) entry which is preliminary data.</text>
</comment>
<sequence length="410" mass="47645">MKKRMIMLLILFTVGIKLSAQNKFEKGYIINSDGSKFEGLIKNLDWSQSPSQIEFKEDNTTISRLIGIDKIKGFEIDNKVKYIKAEVDVDISSDDTNSLDDDEKPRFIKKTAFLKAVVEGEFTLYKYSNDNVIRFFYNKENHFEPLIFKRYLISGTQITKNNKFISQLKTLSNCDNISTSEILNLEYKESDLKDIFIKFNTCGNVEYKNYSKETYKNLFHLSIRPGINFSSLNVDNHKYIDVFGAGFERQTNFRVGLEFEFVLPFNNNKWSIIAEPTYQYFKAGKREVFTKNILGEDVSNSTSIKYSSIEVPVGIRYYAFLNEKSKLFFNASFIFDAPLGDSEVSFQRYQFADETIKIEGNPNFGFGIGYKFDDKFSLEFNIHTKRNLFKSDVLTSEYKNYSIVLGYTLF</sequence>
<dbReference type="InterPro" id="IPR025665">
    <property type="entry name" value="Beta-barrel_OMP_2"/>
</dbReference>
<dbReference type="Proteomes" id="UP000603715">
    <property type="component" value="Unassembled WGS sequence"/>
</dbReference>
<gene>
    <name evidence="2" type="ORF">IEW27_03125</name>
    <name evidence="3" type="ORF">LNP80_10420</name>
</gene>
<accession>A0A9Q3YVG7</accession>
<dbReference type="EMBL" id="JAJJML010000001">
    <property type="protein sequence ID" value="MCC9034660.1"/>
    <property type="molecule type" value="Genomic_DNA"/>
</dbReference>
<reference evidence="4" key="2">
    <citation type="submission" date="2023-07" db="EMBL/GenBank/DDBJ databases">
        <title>Description of novel Chryseobacterium sp. strain C-2.</title>
        <authorList>
            <person name="Saticioglu I.B."/>
        </authorList>
    </citation>
    <scope>NUCLEOTIDE SEQUENCE [LARGE SCALE GENOMIC DNA]</scope>
    <source>
        <strain evidence="4">C-2</strain>
    </source>
</reference>
<name>A0A9Q3YVG7_9FLAO</name>
<dbReference type="Pfam" id="PF13568">
    <property type="entry name" value="OMP_b-brl_2"/>
    <property type="match status" value="1"/>
</dbReference>
<evidence type="ECO:0000313" key="5">
    <source>
        <dbReference type="Proteomes" id="UP001107960"/>
    </source>
</evidence>
<evidence type="ECO:0000313" key="2">
    <source>
        <dbReference type="EMBL" id="MBD3903589.1"/>
    </source>
</evidence>
<dbReference type="AlphaFoldDB" id="A0A9Q3YVG7"/>
<feature type="domain" description="Outer membrane protein beta-barrel" evidence="1">
    <location>
        <begin position="218"/>
        <end position="388"/>
    </location>
</feature>
<dbReference type="Proteomes" id="UP001107960">
    <property type="component" value="Unassembled WGS sequence"/>
</dbReference>
<reference evidence="2" key="3">
    <citation type="submission" date="2024-05" db="EMBL/GenBank/DDBJ databases">
        <title>Description of novel Chryseobacterium sp. strain C-2.</title>
        <authorList>
            <person name="Saticioglu I.B."/>
        </authorList>
    </citation>
    <scope>NUCLEOTIDE SEQUENCE</scope>
    <source>
        <strain evidence="2">C-2</strain>
    </source>
</reference>
<organism evidence="3 5">
    <name type="scientific">Chryseobacterium muglaense</name>
    <dbReference type="NCBI Taxonomy" id="2893752"/>
    <lineage>
        <taxon>Bacteria</taxon>
        <taxon>Pseudomonadati</taxon>
        <taxon>Bacteroidota</taxon>
        <taxon>Flavobacteriia</taxon>
        <taxon>Flavobacteriales</taxon>
        <taxon>Weeksellaceae</taxon>
        <taxon>Chryseobacterium group</taxon>
        <taxon>Chryseobacterium</taxon>
    </lineage>
</organism>
<dbReference type="RefSeq" id="WP_191178219.1">
    <property type="nucleotide sequence ID" value="NZ_JACXXP010000002.1"/>
</dbReference>
<reference evidence="3" key="1">
    <citation type="submission" date="2021-11" db="EMBL/GenBank/DDBJ databases">
        <title>Description of novel Chryseobacterium species.</title>
        <authorList>
            <person name="Saticioglu I.B."/>
            <person name="Ay H."/>
            <person name="Altun S."/>
            <person name="Duman M."/>
        </authorList>
    </citation>
    <scope>NUCLEOTIDE SEQUENCE</scope>
    <source>
        <strain evidence="3">C-39</strain>
    </source>
</reference>
<protein>
    <submittedName>
        <fullName evidence="3">PorT family protein</fullName>
    </submittedName>
</protein>
<dbReference type="EMBL" id="JACXXP010000002">
    <property type="protein sequence ID" value="MBD3903589.1"/>
    <property type="molecule type" value="Genomic_DNA"/>
</dbReference>
<evidence type="ECO:0000259" key="1">
    <source>
        <dbReference type="Pfam" id="PF13568"/>
    </source>
</evidence>
<proteinExistence type="predicted"/>
<keyword evidence="4" id="KW-1185">Reference proteome</keyword>
<evidence type="ECO:0000313" key="3">
    <source>
        <dbReference type="EMBL" id="MCC9034660.1"/>
    </source>
</evidence>